<accession>A0A164X0G2</accession>
<proteinExistence type="predicted"/>
<feature type="signal peptide" evidence="1">
    <location>
        <begin position="1"/>
        <end position="16"/>
    </location>
</feature>
<evidence type="ECO:0000256" key="1">
    <source>
        <dbReference type="SAM" id="SignalP"/>
    </source>
</evidence>
<keyword evidence="3" id="KW-1185">Reference proteome</keyword>
<name>A0A164X0G2_9CRUS</name>
<sequence length="129" mass="14235">MMKLAILVFCVAAATAGIIPSPVESAAFNVEADMEAAATHHHGLYERNIGIYAGALPSVYPSYPEPYYPSYSPGYVPTGYGYPYRPYPSYGVGWNTQKWALSENMQLARNTIVENTNCSLIVYSLLKDR</sequence>
<organism evidence="2 3">
    <name type="scientific">Daphnia magna</name>
    <dbReference type="NCBI Taxonomy" id="35525"/>
    <lineage>
        <taxon>Eukaryota</taxon>
        <taxon>Metazoa</taxon>
        <taxon>Ecdysozoa</taxon>
        <taxon>Arthropoda</taxon>
        <taxon>Crustacea</taxon>
        <taxon>Branchiopoda</taxon>
        <taxon>Diplostraca</taxon>
        <taxon>Cladocera</taxon>
        <taxon>Anomopoda</taxon>
        <taxon>Daphniidae</taxon>
        <taxon>Daphnia</taxon>
    </lineage>
</organism>
<evidence type="ECO:0000313" key="2">
    <source>
        <dbReference type="EMBL" id="KZS13751.1"/>
    </source>
</evidence>
<protein>
    <submittedName>
        <fullName evidence="2">Uncharacterized protein</fullName>
    </submittedName>
</protein>
<comment type="caution">
    <text evidence="2">The sequence shown here is derived from an EMBL/GenBank/DDBJ whole genome shotgun (WGS) entry which is preliminary data.</text>
</comment>
<dbReference type="AlphaFoldDB" id="A0A164X0G2"/>
<gene>
    <name evidence="2" type="ORF">APZ42_021159</name>
</gene>
<dbReference type="Proteomes" id="UP000076858">
    <property type="component" value="Unassembled WGS sequence"/>
</dbReference>
<evidence type="ECO:0000313" key="3">
    <source>
        <dbReference type="Proteomes" id="UP000076858"/>
    </source>
</evidence>
<dbReference type="EMBL" id="LRGB01001036">
    <property type="protein sequence ID" value="KZS13751.1"/>
    <property type="molecule type" value="Genomic_DNA"/>
</dbReference>
<reference evidence="2 3" key="1">
    <citation type="submission" date="2016-03" db="EMBL/GenBank/DDBJ databases">
        <title>EvidentialGene: Evidence-directed Construction of Genes on Genomes.</title>
        <authorList>
            <person name="Gilbert D.G."/>
            <person name="Choi J.-H."/>
            <person name="Mockaitis K."/>
            <person name="Colbourne J."/>
            <person name="Pfrender M."/>
        </authorList>
    </citation>
    <scope>NUCLEOTIDE SEQUENCE [LARGE SCALE GENOMIC DNA]</scope>
    <source>
        <strain evidence="2 3">Xinb3</strain>
        <tissue evidence="2">Complete organism</tissue>
    </source>
</reference>
<feature type="chain" id="PRO_5007854272" evidence="1">
    <location>
        <begin position="17"/>
        <end position="129"/>
    </location>
</feature>
<keyword evidence="1" id="KW-0732">Signal</keyword>